<dbReference type="Pfam" id="PF03473">
    <property type="entry name" value="MOSC"/>
    <property type="match status" value="1"/>
</dbReference>
<dbReference type="InterPro" id="IPR005302">
    <property type="entry name" value="MoCF_Sase_C"/>
</dbReference>
<dbReference type="GO" id="GO:0030151">
    <property type="term" value="F:molybdenum ion binding"/>
    <property type="evidence" value="ECO:0007669"/>
    <property type="project" value="InterPro"/>
</dbReference>
<dbReference type="PROSITE" id="PS51340">
    <property type="entry name" value="MOSC"/>
    <property type="match status" value="1"/>
</dbReference>
<reference evidence="2 3" key="1">
    <citation type="submission" date="2019-04" db="EMBL/GenBank/DDBJ databases">
        <title>Genome sequence of strain shin9-1.</title>
        <authorList>
            <person name="Gao J."/>
            <person name="Sun J."/>
        </authorList>
    </citation>
    <scope>NUCLEOTIDE SEQUENCE [LARGE SCALE GENOMIC DNA]</scope>
    <source>
        <strain evidence="3">shin9-1</strain>
    </source>
</reference>
<dbReference type="EMBL" id="STGV01000002">
    <property type="protein sequence ID" value="THV24117.1"/>
    <property type="molecule type" value="Genomic_DNA"/>
</dbReference>
<evidence type="ECO:0000313" key="3">
    <source>
        <dbReference type="Proteomes" id="UP000308828"/>
    </source>
</evidence>
<gene>
    <name evidence="2" type="ORF">FAA97_09120</name>
</gene>
<dbReference type="PANTHER" id="PTHR30212:SF2">
    <property type="entry name" value="PROTEIN YIIM"/>
    <property type="match status" value="1"/>
</dbReference>
<dbReference type="SUPFAM" id="SSF50800">
    <property type="entry name" value="PK beta-barrel domain-like"/>
    <property type="match status" value="1"/>
</dbReference>
<dbReference type="InterPro" id="IPR011037">
    <property type="entry name" value="Pyrv_Knase-like_insert_dom_sf"/>
</dbReference>
<accession>A0A4S8P238</accession>
<dbReference type="OrthoDB" id="9786134at2"/>
<sequence length="206" mass="22471">MKILAVCLGRPEILPGKKYKTGINKMAIQGPVMVDAEGLVGDAILKRKHHGGVDQAVYIEGSIDLDWWQAELGRELPYGTFGENLVVEGLESAMLAAGDRLAIGEVLLEITSPRIPCATFAAKMDEPTFVRRYTHAARPGAYARVLQGGMVEAGQSVSFLAWQGDRVTMREMMATVGRRLGDADQARYLAAPVHYKIKDAIRASML</sequence>
<name>A0A4S8P238_9HYPH</name>
<comment type="caution">
    <text evidence="2">The sequence shown here is derived from an EMBL/GenBank/DDBJ whole genome shotgun (WGS) entry which is preliminary data.</text>
</comment>
<organism evidence="2 3">
    <name type="scientific">Peteryoungia ipomoeae</name>
    <dbReference type="NCBI Taxonomy" id="1210932"/>
    <lineage>
        <taxon>Bacteria</taxon>
        <taxon>Pseudomonadati</taxon>
        <taxon>Pseudomonadota</taxon>
        <taxon>Alphaproteobacteria</taxon>
        <taxon>Hyphomicrobiales</taxon>
        <taxon>Rhizobiaceae</taxon>
        <taxon>Peteryoungia</taxon>
    </lineage>
</organism>
<feature type="domain" description="MOSC" evidence="1">
    <location>
        <begin position="26"/>
        <end position="160"/>
    </location>
</feature>
<evidence type="ECO:0000259" key="1">
    <source>
        <dbReference type="PROSITE" id="PS51340"/>
    </source>
</evidence>
<protein>
    <submittedName>
        <fullName evidence="2">MOSC domain-containing protein</fullName>
    </submittedName>
</protein>
<dbReference type="AlphaFoldDB" id="A0A4S8P238"/>
<keyword evidence="3" id="KW-1185">Reference proteome</keyword>
<dbReference type="Gene3D" id="2.40.33.20">
    <property type="entry name" value="PK beta-barrel domain-like"/>
    <property type="match status" value="1"/>
</dbReference>
<evidence type="ECO:0000313" key="2">
    <source>
        <dbReference type="EMBL" id="THV24117.1"/>
    </source>
</evidence>
<dbReference type="Proteomes" id="UP000308828">
    <property type="component" value="Unassembled WGS sequence"/>
</dbReference>
<dbReference type="PANTHER" id="PTHR30212">
    <property type="entry name" value="PROTEIN YIIM"/>
    <property type="match status" value="1"/>
</dbReference>
<proteinExistence type="predicted"/>
<dbReference type="RefSeq" id="WP_136598208.1">
    <property type="nucleotide sequence ID" value="NZ_STGV01000002.1"/>
</dbReference>
<dbReference type="GO" id="GO:0030170">
    <property type="term" value="F:pyridoxal phosphate binding"/>
    <property type="evidence" value="ECO:0007669"/>
    <property type="project" value="InterPro"/>
</dbReference>
<dbReference type="GO" id="GO:0003824">
    <property type="term" value="F:catalytic activity"/>
    <property type="evidence" value="ECO:0007669"/>
    <property type="project" value="InterPro"/>
</dbReference>
<dbReference type="InterPro" id="IPR052353">
    <property type="entry name" value="Benzoxazolinone_Detox_Enz"/>
</dbReference>